<feature type="compositionally biased region" description="Low complexity" evidence="6">
    <location>
        <begin position="80"/>
        <end position="91"/>
    </location>
</feature>
<feature type="region of interest" description="Disordered" evidence="6">
    <location>
        <begin position="602"/>
        <end position="672"/>
    </location>
</feature>
<keyword evidence="2" id="KW-0547">Nucleotide-binding</keyword>
<evidence type="ECO:0000256" key="5">
    <source>
        <dbReference type="ARBA" id="ARBA00049274"/>
    </source>
</evidence>
<dbReference type="GO" id="GO:0005524">
    <property type="term" value="F:ATP binding"/>
    <property type="evidence" value="ECO:0007669"/>
    <property type="project" value="UniProtKB-KW"/>
</dbReference>
<feature type="region of interest" description="Disordered" evidence="6">
    <location>
        <begin position="686"/>
        <end position="722"/>
    </location>
</feature>
<dbReference type="GO" id="GO:0000226">
    <property type="term" value="P:microtubule cytoskeleton organization"/>
    <property type="evidence" value="ECO:0007669"/>
    <property type="project" value="TreeGrafter"/>
</dbReference>
<accession>A0A7S0E184</accession>
<sequence>MIPEVEDIDDSDSDTGSYTTEDNSQGPAKSDVDGGFFEEGFFENELEGLDDEDDDEDGAEDLTGDDDAPASHHDSWLTLDQQDSQHSSSPSKIRRENGLSGKQSVPDAKEESCGPPVYFSLDRDARKVPGQVCRNKDRALYYKLTVSGQYNCVRNAFRRAGFLPTSANNFNVLWGKPLKIAEYKELCEYQKVNHFPGTFLLGRKDNLARVCNKFRRVFGSDSFQYLPKTFVLPGERLELLQDYEEWKGKQKKKDDCEISYIVKPPAGCRGIGIRLISDPNTQIKERAVCVVSRYISDPFLINDTKFDLRIYVAITSFNPLRVYVHENGLARFCTVKYSRKTRKNRFRHLTNYSLNKQNPNFIKNTNASVDDEGHKWGLKAVWKWMRERQIDVAAVMRKIDDLILKTLLSIEVQINTNMQLAVPCRSNCFELFGFDVMLDSNLHPWLIEVNTALSLASDSPLDKSIKNQLVTEVLNMVCVKQYDRKKFCDKLEREKARRLQGMDKSAYSRTADENVRRRQVCAGKVSALDELTAEDATILREVEEENERRGGFRRIFPQNDEATKNWMKLFEVKRFYNVLQFEWVTRNNEFSVDDYLSRRSSASKKPANHRLASQTLVASAFPSSRKTSRRVLSRETTDASPSSGRKRMDEGYTVHTSPNSPTSPASPLFSPRNIELDGELRLMGRSTNKGLEDRGRSPGSLVKDSLEAARRSSSGAQAKGKRWNSFDIPKVVAKLSKASSAIQRLPVLQQEVQSKRWSGRGGQQREQWFKFGSPPTTSDALLQTKTLSHSAKTHLLDRRQSITAGKFHFFVHREQRRSSEVLRAVPAPRDALNLPVSNDARRGKAPLAREQGVMPHKMIPPVSSLVGEAPGTSRRLNFFPATWSRDNLSARALQAQEGKEGSSKHRPVSALAS</sequence>
<reference evidence="7" key="1">
    <citation type="submission" date="2021-01" db="EMBL/GenBank/DDBJ databases">
        <authorList>
            <person name="Corre E."/>
            <person name="Pelletier E."/>
            <person name="Niang G."/>
            <person name="Scheremetjew M."/>
            <person name="Finn R."/>
            <person name="Kale V."/>
            <person name="Holt S."/>
            <person name="Cochrane G."/>
            <person name="Meng A."/>
            <person name="Brown T."/>
            <person name="Cohen L."/>
        </authorList>
    </citation>
    <scope>NUCLEOTIDE SEQUENCE</scope>
    <source>
        <strain evidence="7">CCMP325</strain>
    </source>
</reference>
<keyword evidence="1" id="KW-0436">Ligase</keyword>
<dbReference type="PROSITE" id="PS51221">
    <property type="entry name" value="TTL"/>
    <property type="match status" value="1"/>
</dbReference>
<dbReference type="GO" id="GO:0070740">
    <property type="term" value="F:tubulin-glutamic acid ligase activity"/>
    <property type="evidence" value="ECO:0007669"/>
    <property type="project" value="TreeGrafter"/>
</dbReference>
<evidence type="ECO:0000256" key="2">
    <source>
        <dbReference type="ARBA" id="ARBA00022741"/>
    </source>
</evidence>
<feature type="compositionally biased region" description="Polar residues" evidence="6">
    <location>
        <begin position="611"/>
        <end position="625"/>
    </location>
</feature>
<dbReference type="InterPro" id="IPR004344">
    <property type="entry name" value="TTL/TTLL_fam"/>
</dbReference>
<feature type="compositionally biased region" description="Acidic residues" evidence="6">
    <location>
        <begin position="40"/>
        <end position="68"/>
    </location>
</feature>
<evidence type="ECO:0000256" key="6">
    <source>
        <dbReference type="SAM" id="MobiDB-lite"/>
    </source>
</evidence>
<dbReference type="Pfam" id="PF03133">
    <property type="entry name" value="TTL"/>
    <property type="match status" value="1"/>
</dbReference>
<dbReference type="GO" id="GO:0015631">
    <property type="term" value="F:tubulin binding"/>
    <property type="evidence" value="ECO:0007669"/>
    <property type="project" value="TreeGrafter"/>
</dbReference>
<feature type="region of interest" description="Disordered" evidence="6">
    <location>
        <begin position="893"/>
        <end position="913"/>
    </location>
</feature>
<evidence type="ECO:0000313" key="7">
    <source>
        <dbReference type="EMBL" id="CAD8471722.1"/>
    </source>
</evidence>
<dbReference type="AlphaFoldDB" id="A0A7S0E184"/>
<keyword evidence="3" id="KW-0067">ATP-binding</keyword>
<comment type="catalytic activity">
    <reaction evidence="5">
        <text>L-glutamyl-[protein] + L-glutamate + ATP = gamma-L-glutamyl-L-glutamyl-[protein] + ADP + phosphate + H(+)</text>
        <dbReference type="Rhea" id="RHEA:60144"/>
        <dbReference type="Rhea" id="RHEA-COMP:10208"/>
        <dbReference type="Rhea" id="RHEA-COMP:15517"/>
        <dbReference type="ChEBI" id="CHEBI:15378"/>
        <dbReference type="ChEBI" id="CHEBI:29973"/>
        <dbReference type="ChEBI" id="CHEBI:29985"/>
        <dbReference type="ChEBI" id="CHEBI:30616"/>
        <dbReference type="ChEBI" id="CHEBI:43474"/>
        <dbReference type="ChEBI" id="CHEBI:143622"/>
        <dbReference type="ChEBI" id="CHEBI:456216"/>
    </reaction>
    <physiologicalReaction direction="left-to-right" evidence="5">
        <dbReference type="Rhea" id="RHEA:60145"/>
    </physiologicalReaction>
</comment>
<dbReference type="EMBL" id="HBEO01005298">
    <property type="protein sequence ID" value="CAD8471722.1"/>
    <property type="molecule type" value="Transcribed_RNA"/>
</dbReference>
<dbReference type="PANTHER" id="PTHR12241">
    <property type="entry name" value="TUBULIN POLYGLUTAMYLASE"/>
    <property type="match status" value="1"/>
</dbReference>
<dbReference type="GO" id="GO:0036064">
    <property type="term" value="C:ciliary basal body"/>
    <property type="evidence" value="ECO:0007669"/>
    <property type="project" value="TreeGrafter"/>
</dbReference>
<proteinExistence type="predicted"/>
<feature type="compositionally biased region" description="Acidic residues" evidence="6">
    <location>
        <begin position="1"/>
        <end position="13"/>
    </location>
</feature>
<evidence type="ECO:0000256" key="3">
    <source>
        <dbReference type="ARBA" id="ARBA00022840"/>
    </source>
</evidence>
<name>A0A7S0E184_9CRYP</name>
<evidence type="ECO:0000256" key="4">
    <source>
        <dbReference type="ARBA" id="ARBA00041448"/>
    </source>
</evidence>
<dbReference type="PANTHER" id="PTHR12241:SF145">
    <property type="entry name" value="TUBULIN POLYGLUTAMYLASE TTLL5"/>
    <property type="match status" value="1"/>
</dbReference>
<dbReference type="Gene3D" id="3.30.470.20">
    <property type="entry name" value="ATP-grasp fold, B domain"/>
    <property type="match status" value="1"/>
</dbReference>
<protein>
    <recommendedName>
        <fullName evidence="4">Tubulin--tyrosine ligase-like protein 5</fullName>
    </recommendedName>
</protein>
<feature type="region of interest" description="Disordered" evidence="6">
    <location>
        <begin position="756"/>
        <end position="775"/>
    </location>
</feature>
<evidence type="ECO:0000256" key="1">
    <source>
        <dbReference type="ARBA" id="ARBA00022598"/>
    </source>
</evidence>
<dbReference type="SUPFAM" id="SSF56059">
    <property type="entry name" value="Glutathione synthetase ATP-binding domain-like"/>
    <property type="match status" value="1"/>
</dbReference>
<feature type="region of interest" description="Disordered" evidence="6">
    <location>
        <begin position="1"/>
        <end position="113"/>
    </location>
</feature>
<feature type="compositionally biased region" description="Low complexity" evidence="6">
    <location>
        <begin position="656"/>
        <end position="667"/>
    </location>
</feature>
<organism evidence="7">
    <name type="scientific">Hanusia phi</name>
    <dbReference type="NCBI Taxonomy" id="3032"/>
    <lineage>
        <taxon>Eukaryota</taxon>
        <taxon>Cryptophyceae</taxon>
        <taxon>Pyrenomonadales</taxon>
        <taxon>Geminigeraceae</taxon>
        <taxon>Hanusia</taxon>
    </lineage>
</organism>
<gene>
    <name evidence="7" type="ORF">HPHI1048_LOCUS3765</name>
</gene>